<evidence type="ECO:0000313" key="1">
    <source>
        <dbReference type="EMBL" id="KKL93910.1"/>
    </source>
</evidence>
<dbReference type="EMBL" id="LAZR01019066">
    <property type="protein sequence ID" value="KKL93910.1"/>
    <property type="molecule type" value="Genomic_DNA"/>
</dbReference>
<proteinExistence type="predicted"/>
<reference evidence="1" key="1">
    <citation type="journal article" date="2015" name="Nature">
        <title>Complex archaea that bridge the gap between prokaryotes and eukaryotes.</title>
        <authorList>
            <person name="Spang A."/>
            <person name="Saw J.H."/>
            <person name="Jorgensen S.L."/>
            <person name="Zaremba-Niedzwiedzka K."/>
            <person name="Martijn J."/>
            <person name="Lind A.E."/>
            <person name="van Eijk R."/>
            <person name="Schleper C."/>
            <person name="Guy L."/>
            <person name="Ettema T.J."/>
        </authorList>
    </citation>
    <scope>NUCLEOTIDE SEQUENCE</scope>
</reference>
<comment type="caution">
    <text evidence="1">The sequence shown here is derived from an EMBL/GenBank/DDBJ whole genome shotgun (WGS) entry which is preliminary data.</text>
</comment>
<sequence>DAEKRMLQVEWGLKVKQEAGLGLAADLTTTA</sequence>
<gene>
    <name evidence="1" type="ORF">LCGC14_1869920</name>
</gene>
<protein>
    <submittedName>
        <fullName evidence="1">Uncharacterized protein</fullName>
    </submittedName>
</protein>
<name>A0A0F9IJA7_9ZZZZ</name>
<dbReference type="AlphaFoldDB" id="A0A0F9IJA7"/>
<feature type="non-terminal residue" evidence="1">
    <location>
        <position position="1"/>
    </location>
</feature>
<accession>A0A0F9IJA7</accession>
<organism evidence="1">
    <name type="scientific">marine sediment metagenome</name>
    <dbReference type="NCBI Taxonomy" id="412755"/>
    <lineage>
        <taxon>unclassified sequences</taxon>
        <taxon>metagenomes</taxon>
        <taxon>ecological metagenomes</taxon>
    </lineage>
</organism>